<feature type="domain" description="FZ" evidence="12">
    <location>
        <begin position="431"/>
        <end position="530"/>
    </location>
</feature>
<dbReference type="InterPro" id="IPR036790">
    <property type="entry name" value="Frizzled_dom_sf"/>
</dbReference>
<dbReference type="GO" id="GO:0007166">
    <property type="term" value="P:cell surface receptor signaling pathway"/>
    <property type="evidence" value="ECO:0007669"/>
    <property type="project" value="InterPro"/>
</dbReference>
<dbReference type="Gene3D" id="2.60.40.10">
    <property type="entry name" value="Immunoglobulins"/>
    <property type="match status" value="2"/>
</dbReference>
<accession>A0A7D9D723</accession>
<dbReference type="Proteomes" id="UP001152795">
    <property type="component" value="Unassembled WGS sequence"/>
</dbReference>
<feature type="domain" description="G-protein coupled receptors family 2 profile 2" evidence="14">
    <location>
        <begin position="1981"/>
        <end position="2223"/>
    </location>
</feature>
<evidence type="ECO:0000256" key="2">
    <source>
        <dbReference type="ARBA" id="ARBA00007343"/>
    </source>
</evidence>
<feature type="signal peptide" evidence="11">
    <location>
        <begin position="1"/>
        <end position="30"/>
    </location>
</feature>
<evidence type="ECO:0000256" key="1">
    <source>
        <dbReference type="ARBA" id="ARBA00004141"/>
    </source>
</evidence>
<feature type="transmembrane region" description="Helical" evidence="10">
    <location>
        <begin position="2048"/>
        <end position="2067"/>
    </location>
</feature>
<dbReference type="PROSITE" id="PS50261">
    <property type="entry name" value="G_PROTEIN_RECEP_F2_4"/>
    <property type="match status" value="1"/>
</dbReference>
<keyword evidence="11" id="KW-0732">Signal</keyword>
<dbReference type="PANTHER" id="PTHR45692:SF1">
    <property type="entry name" value="G-PROTEIN COUPLED RECEPTORS FAMILY 2 PROFILE 2 DOMAIN-CONTAINING PROTEIN"/>
    <property type="match status" value="1"/>
</dbReference>
<dbReference type="PROSITE" id="PS50038">
    <property type="entry name" value="FZ"/>
    <property type="match status" value="8"/>
</dbReference>
<keyword evidence="5 10" id="KW-0472">Membrane</keyword>
<comment type="subcellular location">
    <subcellularLocation>
        <location evidence="1">Membrane</location>
        <topology evidence="1">Multi-pass membrane protein</topology>
    </subcellularLocation>
</comment>
<evidence type="ECO:0000313" key="17">
    <source>
        <dbReference type="Proteomes" id="UP001152795"/>
    </source>
</evidence>
<sequence length="2298" mass="257064">MLLKRELREALSSRLIALLLLCCTVQLSYGQVRTEQVKLPLCNSYSVTSFTRPNIFNHTSQDEAIFHLHTFSPLIATFCHRELVLFTCMVHIPWYEHIPDAPARIRPVCRSLCDRVYAGCKSAMDKLNFHWPEKISCDKFANITCNPTPRPLLTVPDECSPIPYHGGTPMCSSVNSAPPDTKYFNATNNPFTNYFNHTTQEEAIYDLAGTHARLIQLLISQQPDINKANHVTQCLNDVRFLLCNLYLPRCGDKTPKDYPITSAQCRNTLGGRNCTLAISQLRGRGYNITWPPVQVNCNNFPGTLTQEDIPQFKKDRTFGGLSPPPPAITSNTIGSDFLEIKWQSFPEEYKFGTTVETGILYRQSGSRVQYKHIHTGKNSLTLRGLNSTTTYEILVATVNSNASYPGVLEKIELRTDQGVERIKAGFCSSLYNFTKLPNIFGHQTQDEAIFSMHTFGPLLDTDCSSDLKALICSAHFPNYLAERQISSAPCQSLCQRVFDRCTYAISQLKFKWPEQLKCSKLPQQGSCHPPSPLPTPIGSEECELVQEQSICSLITKPNGTSPYFTTVDKKFKNYFNHTSQQQAVYELSKHAKLLSTFSALIDIDRQRSRIHTDCVQRLAYFLCSLYLPNCRAGIEMSRRDCEMVVGRVHVCSQSVGTLQQIGYIIDWPPVQVDCNSFNASVVSPKVEFNKITFQNSLPSPAVVSYQTSGKEMVLHLIDNPYSSRLANEYELLFKPVDELSYNHTHFSVRTSSISLTVDTSKDYEVLIAYLNTMDGMPGHFERIAYAAGSSVYNLPQQVAPCQRHYQQTVLPNDFGDKNITAAKSRMYPFFPLIYTLCSEDLTSFLCSAIFPRYKLGLQRPCKSTCKNILQSCSYAISRTKFLWPAKLKCDTFPTDECFDVTKVTIPASEPRPPTEGGAARRKRATRECKPTTRSLCLSVIKASTSGQPMRLFNSTFSGFNYFNYASTDEAIFELSQHLRLLSTLEEYKRRGITNVDGCIPNLTTLLCHLYLPACPRDPQPQSLCRDTLSSNSTCAKLVAQMNRDGHDLQWPPVQVNCQDETWFALNRTVDNVQIDDAASITQPPPPSFIKVSSISSDTLSVKYTLIDSRASDRRGVGVLYRQNNAVKAYFVLRPGVSQVLNIQTLTPETEYEIKVATLIRTTEFPGIFRTVTSRTFDSSVMDVPRTIDICYNYYRKTSLPNMYGDATIASAKIRFLPFYPLVHTFCSSELETFLCSIFLPRYDPVTYTSQRPCRKSCERVYQSCKYAIGRSSFFWPPELECSKFSNDATCYNLTIGPEARQANQENGFEGDVIQPQKRRRRATSGECKPTPSTPLCSLIVEPRDGPPVEYFRTTFQNGNYFNHTSTDEAVYELSKYLNLFSSLRGPDAGNNRNYELCFRSLTVLLCHLHLPVCSRSPLSQGTCLQVIFNNSVCFNAIKDLNTKGANFTWPPVNVNCQDRKWFTNVTGVDRFFVQFSNPFGPPAPKNIQITPKFSTRLNISFDRTPDRTGGLNATALYRRRGTTTAYQCTTTHPSLRPGALTLEQLTPATDYEIKLASLRSTSGLPGAFVASTSNTFGQCQNDTTGEEITQGKFHWTMQDGSQRQYLTCPYGGDLDDIDDRPPIEGSIEGEFTAERFCKCDIPNICKNPSWLEPETSKCIFKRVDQSDPVTFTLSEVFQKLDGDEISPHNASEELVTITAQYAPEFTPDDVILSTVILEDIAKNTQQLKKTGPNIVKSISNLLNTEENVLSESQRITNASARTLRVLDQYLENVPLEPGQNFTQNEAHIAVFTQEYDIRDFAGAAAASVEKNTADKLVVYDDDQGVQEDISQVSLTMSSSLFKDLDIDVDSQSQRISFIIHRKTSFFTTSEKKESNSQTNTVRKKNSFVISGSVKGQRLTDLADPIMTTYQPLDAGIDETTACVFWNFTAGENGLGNWSSVGCSYQGTEDGVVTCHCTHLTNFAILMDVHIGDRDETHDKVLSVISYIGCAISLVGLILTIITILIFKDLRSKAPTQILLNFCIALSLTLIVFLVAAERSNTSSLGACRAAAIALHYFVLAMFVWTSIQAYNMYRAFVTVIPKYHSKFILKCCVVGWGLPAVIVIITAAVAIEDYGDENFCRVQGLPFQIGFLAPVILILVVNSIAFVLIIRSLLTAGSKVTADKRATGLQHARRGSAILVVLGLTWLFGILAISDAKLVFQYLFCIFNSIQGLLVFVFYCVLSSETKAKYRKLFCGKSAQSDTGMSSHGKQRYAGASSEGRFHEINSNKNTTSNVYTMSTGESSMSTPNKVNVEMSKL</sequence>
<feature type="chain" id="PRO_5043411479" evidence="11">
    <location>
        <begin position="31"/>
        <end position="2298"/>
    </location>
</feature>
<feature type="disulfide bond" evidence="8">
    <location>
        <begin position="1226"/>
        <end position="1264"/>
    </location>
</feature>
<dbReference type="Gene3D" id="1.20.1070.10">
    <property type="entry name" value="Rhodopsin 7-helix transmembrane proteins"/>
    <property type="match status" value="1"/>
</dbReference>
<feature type="domain" description="GAIN-B" evidence="13">
    <location>
        <begin position="1802"/>
        <end position="1972"/>
    </location>
</feature>
<feature type="disulfide bond" evidence="8">
    <location>
        <begin position="1257"/>
        <end position="1281"/>
    </location>
</feature>
<feature type="disulfide bond" evidence="8">
    <location>
        <begin position="113"/>
        <end position="137"/>
    </location>
</feature>
<evidence type="ECO:0000256" key="6">
    <source>
        <dbReference type="ARBA" id="ARBA00023157"/>
    </source>
</evidence>
<name>A0A7D9D723_PARCT</name>
<keyword evidence="7" id="KW-0325">Glycoprotein</keyword>
<dbReference type="InterPro" id="IPR003961">
    <property type="entry name" value="FN3_dom"/>
</dbReference>
<dbReference type="EMBL" id="CACRXK020000113">
    <property type="protein sequence ID" value="CAB3978441.1"/>
    <property type="molecule type" value="Genomic_DNA"/>
</dbReference>
<comment type="similarity">
    <text evidence="2">Belongs to the G-protein coupled receptor 2 family. Adhesion G-protein coupled receptor (ADGR) subfamily.</text>
</comment>
<keyword evidence="4 10" id="KW-1133">Transmembrane helix</keyword>
<comment type="caution">
    <text evidence="8">Lacks conserved residue(s) required for the propagation of feature annotation.</text>
</comment>
<dbReference type="Pfam" id="PF01825">
    <property type="entry name" value="GPS"/>
    <property type="match status" value="1"/>
</dbReference>
<dbReference type="Pfam" id="PF01392">
    <property type="entry name" value="Fz"/>
    <property type="match status" value="4"/>
</dbReference>
<dbReference type="OrthoDB" id="10053709at2759"/>
<reference evidence="16" key="1">
    <citation type="submission" date="2020-04" db="EMBL/GenBank/DDBJ databases">
        <authorList>
            <person name="Alioto T."/>
            <person name="Alioto T."/>
            <person name="Gomez Garrido J."/>
        </authorList>
    </citation>
    <scope>NUCLEOTIDE SEQUENCE</scope>
    <source>
        <strain evidence="16">A484AB</strain>
    </source>
</reference>
<evidence type="ECO:0000256" key="5">
    <source>
        <dbReference type="ARBA" id="ARBA00023136"/>
    </source>
</evidence>
<gene>
    <name evidence="16" type="ORF">PACLA_8A082073</name>
</gene>
<dbReference type="CDD" id="cd00063">
    <property type="entry name" value="FN3"/>
    <property type="match status" value="2"/>
</dbReference>
<evidence type="ECO:0000256" key="3">
    <source>
        <dbReference type="ARBA" id="ARBA00022692"/>
    </source>
</evidence>
<feature type="domain" description="FZ" evidence="12">
    <location>
        <begin position="542"/>
        <end position="677"/>
    </location>
</feature>
<feature type="domain" description="FZ" evidence="12">
    <location>
        <begin position="29"/>
        <end position="162"/>
    </location>
</feature>
<dbReference type="FunFam" id="1.20.1070.10:FF:000058">
    <property type="entry name" value="Adhesion G protein-coupled receptor F5"/>
    <property type="match status" value="1"/>
</dbReference>
<feature type="region of interest" description="Disordered" evidence="9">
    <location>
        <begin position="1304"/>
        <end position="1330"/>
    </location>
</feature>
<feature type="domain" description="FZ" evidence="12">
    <location>
        <begin position="1322"/>
        <end position="1458"/>
    </location>
</feature>
<evidence type="ECO:0000256" key="10">
    <source>
        <dbReference type="SAM" id="Phobius"/>
    </source>
</evidence>
<dbReference type="GO" id="GO:0016020">
    <property type="term" value="C:membrane"/>
    <property type="evidence" value="ECO:0007669"/>
    <property type="project" value="UniProtKB-SubCell"/>
</dbReference>
<evidence type="ECO:0000259" key="14">
    <source>
        <dbReference type="PROSITE" id="PS50261"/>
    </source>
</evidence>
<dbReference type="SMART" id="SM00060">
    <property type="entry name" value="FN3"/>
    <property type="match status" value="3"/>
</dbReference>
<dbReference type="PROSITE" id="PS50221">
    <property type="entry name" value="GAIN_B"/>
    <property type="match status" value="1"/>
</dbReference>
<evidence type="ECO:0000256" key="4">
    <source>
        <dbReference type="ARBA" id="ARBA00022989"/>
    </source>
</evidence>
<feature type="transmembrane region" description="Helical" evidence="10">
    <location>
        <begin position="1983"/>
        <end position="2006"/>
    </location>
</feature>
<dbReference type="SUPFAM" id="SSF81321">
    <property type="entry name" value="Family A G protein-coupled receptor-like"/>
    <property type="match status" value="1"/>
</dbReference>
<feature type="transmembrane region" description="Helical" evidence="10">
    <location>
        <begin position="2087"/>
        <end position="2111"/>
    </location>
</feature>
<feature type="disulfide bond" evidence="8">
    <location>
        <begin position="494"/>
        <end position="518"/>
    </location>
</feature>
<feature type="disulfide bond" evidence="8">
    <location>
        <begin position="865"/>
        <end position="889"/>
    </location>
</feature>
<dbReference type="SUPFAM" id="SSF63501">
    <property type="entry name" value="Frizzled cysteine-rich domain"/>
    <property type="match status" value="6"/>
</dbReference>
<organism evidence="16 17">
    <name type="scientific">Paramuricea clavata</name>
    <name type="common">Red gorgonian</name>
    <name type="synonym">Violescent sea-whip</name>
    <dbReference type="NCBI Taxonomy" id="317549"/>
    <lineage>
        <taxon>Eukaryota</taxon>
        <taxon>Metazoa</taxon>
        <taxon>Cnidaria</taxon>
        <taxon>Anthozoa</taxon>
        <taxon>Octocorallia</taxon>
        <taxon>Malacalcyonacea</taxon>
        <taxon>Plexauridae</taxon>
        <taxon>Paramuricea</taxon>
    </lineage>
</organism>
<dbReference type="InterPro" id="IPR017981">
    <property type="entry name" value="GPCR_2-like_7TM"/>
</dbReference>
<feature type="transmembrane region" description="Helical" evidence="10">
    <location>
        <begin position="2131"/>
        <end position="2154"/>
    </location>
</feature>
<dbReference type="InterPro" id="IPR000832">
    <property type="entry name" value="GPCR_2_secretin-like"/>
</dbReference>
<evidence type="ECO:0000256" key="11">
    <source>
        <dbReference type="SAM" id="SignalP"/>
    </source>
</evidence>
<dbReference type="InterPro" id="IPR046338">
    <property type="entry name" value="GAIN_dom_sf"/>
</dbReference>
<feature type="domain" description="FZ" evidence="12">
    <location>
        <begin position="159"/>
        <end position="301"/>
    </location>
</feature>
<feature type="domain" description="Fibronectin type-III" evidence="15">
    <location>
        <begin position="324"/>
        <end position="418"/>
    </location>
</feature>
<dbReference type="Pfam" id="PF00002">
    <property type="entry name" value="7tm_2"/>
    <property type="match status" value="1"/>
</dbReference>
<protein>
    <submittedName>
        <fullName evidence="16">Plexin-B2-like isoform X1</fullName>
    </submittedName>
</protein>
<evidence type="ECO:0000256" key="8">
    <source>
        <dbReference type="PROSITE-ProRule" id="PRU00090"/>
    </source>
</evidence>
<dbReference type="SUPFAM" id="SSF49265">
    <property type="entry name" value="Fibronectin type III"/>
    <property type="match status" value="2"/>
</dbReference>
<dbReference type="GO" id="GO:0004930">
    <property type="term" value="F:G protein-coupled receptor activity"/>
    <property type="evidence" value="ECO:0007669"/>
    <property type="project" value="InterPro"/>
</dbReference>
<dbReference type="PANTHER" id="PTHR45692">
    <property type="entry name" value="G_PROTEIN_RECEP_F2_4 DOMAIN-CONTAINING PROTEIN"/>
    <property type="match status" value="1"/>
</dbReference>
<dbReference type="InterPro" id="IPR020067">
    <property type="entry name" value="Frizzled_dom"/>
</dbReference>
<evidence type="ECO:0000259" key="12">
    <source>
        <dbReference type="PROSITE" id="PS50038"/>
    </source>
</evidence>
<feature type="transmembrane region" description="Helical" evidence="10">
    <location>
        <begin position="2175"/>
        <end position="2193"/>
    </location>
</feature>
<feature type="region of interest" description="Disordered" evidence="9">
    <location>
        <begin position="2263"/>
        <end position="2298"/>
    </location>
</feature>
<dbReference type="CDD" id="cd15040">
    <property type="entry name" value="7tmB2_Adhesion"/>
    <property type="match status" value="1"/>
</dbReference>
<feature type="transmembrane region" description="Helical" evidence="10">
    <location>
        <begin position="2018"/>
        <end position="2036"/>
    </location>
</feature>
<dbReference type="PROSITE" id="PS50853">
    <property type="entry name" value="FN3"/>
    <property type="match status" value="2"/>
</dbReference>
<keyword evidence="3 10" id="KW-0812">Transmembrane</keyword>
<proteinExistence type="inferred from homology"/>
<feature type="domain" description="FZ" evidence="12">
    <location>
        <begin position="1194"/>
        <end position="1293"/>
    </location>
</feature>
<evidence type="ECO:0000259" key="15">
    <source>
        <dbReference type="PROSITE" id="PS50853"/>
    </source>
</evidence>
<feature type="domain" description="Fibronectin type-III" evidence="15">
    <location>
        <begin position="1085"/>
        <end position="1179"/>
    </location>
</feature>
<evidence type="ECO:0000256" key="7">
    <source>
        <dbReference type="ARBA" id="ARBA00023180"/>
    </source>
</evidence>
<dbReference type="InterPro" id="IPR036116">
    <property type="entry name" value="FN3_sf"/>
</dbReference>
<dbReference type="CDD" id="cd07066">
    <property type="entry name" value="CRD_FZ"/>
    <property type="match status" value="5"/>
</dbReference>
<evidence type="ECO:0000313" key="16">
    <source>
        <dbReference type="EMBL" id="CAB3978441.1"/>
    </source>
</evidence>
<dbReference type="Gene3D" id="1.10.2000.10">
    <property type="entry name" value="Frizzled cysteine-rich domain"/>
    <property type="match status" value="8"/>
</dbReference>
<keyword evidence="6 8" id="KW-1015">Disulfide bond</keyword>
<dbReference type="InterPro" id="IPR057244">
    <property type="entry name" value="GAIN_B"/>
</dbReference>
<dbReference type="PRINTS" id="PR00249">
    <property type="entry name" value="GPCRSECRETIN"/>
</dbReference>
<dbReference type="InterPro" id="IPR013783">
    <property type="entry name" value="Ig-like_fold"/>
</dbReference>
<comment type="caution">
    <text evidence="16">The sequence shown here is derived from an EMBL/GenBank/DDBJ whole genome shotgun (WGS) entry which is preliminary data.</text>
</comment>
<evidence type="ECO:0000256" key="9">
    <source>
        <dbReference type="SAM" id="MobiDB-lite"/>
    </source>
</evidence>
<feature type="domain" description="FZ" evidence="12">
    <location>
        <begin position="923"/>
        <end position="1059"/>
    </location>
</feature>
<evidence type="ECO:0000259" key="13">
    <source>
        <dbReference type="PROSITE" id="PS50221"/>
    </source>
</evidence>
<feature type="domain" description="FZ" evidence="12">
    <location>
        <begin position="805"/>
        <end position="900"/>
    </location>
</feature>
<feature type="compositionally biased region" description="Polar residues" evidence="9">
    <location>
        <begin position="2267"/>
        <end position="2290"/>
    </location>
</feature>
<keyword evidence="17" id="KW-1185">Reference proteome</keyword>
<dbReference type="SMART" id="SM00063">
    <property type="entry name" value="FRI"/>
    <property type="match status" value="4"/>
</dbReference>
<feature type="disulfide bond" evidence="8">
    <location>
        <begin position="463"/>
        <end position="501"/>
    </location>
</feature>
<dbReference type="InterPro" id="IPR000203">
    <property type="entry name" value="GPS"/>
</dbReference>
<feature type="transmembrane region" description="Helical" evidence="10">
    <location>
        <begin position="2199"/>
        <end position="2222"/>
    </location>
</feature>
<dbReference type="SMART" id="SM00303">
    <property type="entry name" value="GPS"/>
    <property type="match status" value="1"/>
</dbReference>
<feature type="disulfide bond" evidence="8">
    <location>
        <begin position="42"/>
        <end position="88"/>
    </location>
</feature>
<dbReference type="Gene3D" id="2.60.220.50">
    <property type="match status" value="1"/>
</dbReference>